<gene>
    <name evidence="2" type="ORF">K493DRAFT_308674</name>
</gene>
<feature type="compositionally biased region" description="Basic and acidic residues" evidence="1">
    <location>
        <begin position="658"/>
        <end position="667"/>
    </location>
</feature>
<proteinExistence type="predicted"/>
<feature type="region of interest" description="Disordered" evidence="1">
    <location>
        <begin position="627"/>
        <end position="667"/>
    </location>
</feature>
<keyword evidence="3" id="KW-1185">Reference proteome</keyword>
<reference evidence="2 3" key="1">
    <citation type="submission" date="2016-07" db="EMBL/GenBank/DDBJ databases">
        <title>Pervasive Adenine N6-methylation of Active Genes in Fungi.</title>
        <authorList>
            <consortium name="DOE Joint Genome Institute"/>
            <person name="Mondo S.J."/>
            <person name="Dannebaum R.O."/>
            <person name="Kuo R.C."/>
            <person name="Labutti K."/>
            <person name="Haridas S."/>
            <person name="Kuo A."/>
            <person name="Salamov A."/>
            <person name="Ahrendt S.R."/>
            <person name="Lipzen A."/>
            <person name="Sullivan W."/>
            <person name="Andreopoulos W.B."/>
            <person name="Clum A."/>
            <person name="Lindquist E."/>
            <person name="Daum C."/>
            <person name="Ramamoorthy G.K."/>
            <person name="Gryganskyi A."/>
            <person name="Culley D."/>
            <person name="Magnuson J.K."/>
            <person name="James T.Y."/>
            <person name="O'Malley M.A."/>
            <person name="Stajich J.E."/>
            <person name="Spatafora J.W."/>
            <person name="Visel A."/>
            <person name="Grigoriev I.V."/>
        </authorList>
    </citation>
    <scope>NUCLEOTIDE SEQUENCE [LARGE SCALE GENOMIC DNA]</scope>
    <source>
        <strain evidence="2 3">CBS 931.73</strain>
    </source>
</reference>
<accession>A0A1Y1WZR9</accession>
<dbReference type="InParanoid" id="A0A1Y1WZR9"/>
<comment type="caution">
    <text evidence="2">The sequence shown here is derived from an EMBL/GenBank/DDBJ whole genome shotgun (WGS) entry which is preliminary data.</text>
</comment>
<dbReference type="AlphaFoldDB" id="A0A1Y1WZR9"/>
<evidence type="ECO:0000313" key="3">
    <source>
        <dbReference type="Proteomes" id="UP000193498"/>
    </source>
</evidence>
<dbReference type="Proteomes" id="UP000193498">
    <property type="component" value="Unassembled WGS sequence"/>
</dbReference>
<sequence>MQFLDEQGPLNAGHQKAYTIFDAACDISFGPYGEYSVLYYESSEAGSDRNEKFPAASLSIFELQVSKPLTYAKLVQAFIVMLKEHNQSTHDGSICDASFCPLNLLVHNGPIYYPWIWHALIERGTYCSLAGKLILHCIEISSTTSIKPKDRFDVEIRYIFANSETDVLILLAQIVIDMIHFRNSINATSPDLLRLWELIITEWAPNPSFPATWRDKLNELFIDLSKHVSKYEDLRTLSISVQSIILVMDLSLRLPGVDASDRWIQEVNALLGKPAQQSSSASEELMVSPINEKYLRGLCGLLNFFIILINFQATLPLEEEYKGHSSTTSSQHPNFLGSLKHWCLDIITRHNDEMLITVASIGLQLVHSIQASEIFQMNWTLRNLIDITSVIYLMLEKDLSWPPFASLVRILSSEIRYEANHNQPGKNTLGDFRIDLGDTEGVEMKESTFIMAWLRIVNVCSTQLEVRYAFILSELAEILEILVRYLPPPKGRWNYRHVSSCQSLIQHHVDIKGKPVESLPLSKHRVESLADILSKGPFSPVDPTVTLELLDVLLKVCPMPEWNSREPFFFKPPLGTKIKSHNRHLVNTPNVRQSVSPLASEGNTPWSTSHSASWEFAAYSPCNPPLGIASKRENPGTTGMRPPAKPDMQTVNGGASEPPRESTHQTT</sequence>
<organism evidence="2 3">
    <name type="scientific">Basidiobolus meristosporus CBS 931.73</name>
    <dbReference type="NCBI Taxonomy" id="1314790"/>
    <lineage>
        <taxon>Eukaryota</taxon>
        <taxon>Fungi</taxon>
        <taxon>Fungi incertae sedis</taxon>
        <taxon>Zoopagomycota</taxon>
        <taxon>Entomophthoromycotina</taxon>
        <taxon>Basidiobolomycetes</taxon>
        <taxon>Basidiobolales</taxon>
        <taxon>Basidiobolaceae</taxon>
        <taxon>Basidiobolus</taxon>
    </lineage>
</organism>
<evidence type="ECO:0000256" key="1">
    <source>
        <dbReference type="SAM" id="MobiDB-lite"/>
    </source>
</evidence>
<name>A0A1Y1WZR9_9FUNG</name>
<protein>
    <submittedName>
        <fullName evidence="2">Uncharacterized protein</fullName>
    </submittedName>
</protein>
<evidence type="ECO:0000313" key="2">
    <source>
        <dbReference type="EMBL" id="ORX78594.1"/>
    </source>
</evidence>
<dbReference type="EMBL" id="MCFE01000818">
    <property type="protein sequence ID" value="ORX78594.1"/>
    <property type="molecule type" value="Genomic_DNA"/>
</dbReference>